<dbReference type="Pfam" id="PF00668">
    <property type="entry name" value="Condensation"/>
    <property type="match status" value="1"/>
</dbReference>
<reference evidence="3" key="1">
    <citation type="submission" date="2016-10" db="EMBL/GenBank/DDBJ databases">
        <title>Comparative genomics uncovers the prolific and rare metabolic potential of the cyanobacterial genus Moorea.</title>
        <authorList>
            <person name="Leao T."/>
            <person name="Castelao G."/>
            <person name="Korobeynikov A."/>
            <person name="Monroe E.A."/>
            <person name="Podell S."/>
            <person name="Glukhov E."/>
            <person name="Allen E."/>
            <person name="Gerwick W.H."/>
            <person name="Gerwick L."/>
        </authorList>
    </citation>
    <scope>NUCLEOTIDE SEQUENCE [LARGE SCALE GENOMIC DNA]</scope>
    <source>
        <strain evidence="3">PAL-8-15-08-1</strain>
    </source>
</reference>
<protein>
    <recommendedName>
        <fullName evidence="1">Condensation domain-containing protein</fullName>
    </recommendedName>
</protein>
<gene>
    <name evidence="2" type="ORF">BJP34_16095</name>
</gene>
<dbReference type="KEGG" id="mpro:BJP34_16095"/>
<dbReference type="SUPFAM" id="SSF52777">
    <property type="entry name" value="CoA-dependent acyltransferases"/>
    <property type="match status" value="1"/>
</dbReference>
<dbReference type="InterPro" id="IPR001242">
    <property type="entry name" value="Condensation_dom"/>
</dbReference>
<accession>A0A1D8TSW7</accession>
<dbReference type="GO" id="GO:0008610">
    <property type="term" value="P:lipid biosynthetic process"/>
    <property type="evidence" value="ECO:0007669"/>
    <property type="project" value="UniProtKB-ARBA"/>
</dbReference>
<proteinExistence type="predicted"/>
<dbReference type="Gene3D" id="3.30.559.10">
    <property type="entry name" value="Chloramphenicol acetyltransferase-like domain"/>
    <property type="match status" value="1"/>
</dbReference>
<dbReference type="OrthoDB" id="9765680at2"/>
<sequence>MVVAQNKTKNIEAMYPLSSTQKGILFQTLYHPEHRVYFDQFKLTIHGKLNPKFFEQAWVRLVERHPVLRTLFVWRNRKQPVQVVRKTFKLTWIEHDWRTLSPEAQTAKMDDFLDRDRQQGVELGKALVDLQNSEMAYWYVGILNSN</sequence>
<dbReference type="PANTHER" id="PTHR45398">
    <property type="match status" value="1"/>
</dbReference>
<dbReference type="Proteomes" id="UP000177870">
    <property type="component" value="Chromosome"/>
</dbReference>
<evidence type="ECO:0000259" key="1">
    <source>
        <dbReference type="Pfam" id="PF00668"/>
    </source>
</evidence>
<dbReference type="PANTHER" id="PTHR45398:SF1">
    <property type="entry name" value="ENZYME, PUTATIVE (JCVI)-RELATED"/>
    <property type="match status" value="1"/>
</dbReference>
<dbReference type="InterPro" id="IPR023213">
    <property type="entry name" value="CAT-like_dom_sf"/>
</dbReference>
<dbReference type="EMBL" id="CP017599">
    <property type="protein sequence ID" value="AOX00761.1"/>
    <property type="molecule type" value="Genomic_DNA"/>
</dbReference>
<organism evidence="2 3">
    <name type="scientific">Moorena producens PAL-8-15-08-1</name>
    <dbReference type="NCBI Taxonomy" id="1458985"/>
    <lineage>
        <taxon>Bacteria</taxon>
        <taxon>Bacillati</taxon>
        <taxon>Cyanobacteriota</taxon>
        <taxon>Cyanophyceae</taxon>
        <taxon>Coleofasciculales</taxon>
        <taxon>Coleofasciculaceae</taxon>
        <taxon>Moorena</taxon>
    </lineage>
</organism>
<dbReference type="RefSeq" id="WP_070393214.1">
    <property type="nucleotide sequence ID" value="NZ_CP017599.1"/>
</dbReference>
<feature type="domain" description="Condensation" evidence="1">
    <location>
        <begin position="12"/>
        <end position="126"/>
    </location>
</feature>
<evidence type="ECO:0000313" key="3">
    <source>
        <dbReference type="Proteomes" id="UP000177870"/>
    </source>
</evidence>
<name>A0A1D8TSW7_9CYAN</name>
<evidence type="ECO:0000313" key="2">
    <source>
        <dbReference type="EMBL" id="AOX00761.1"/>
    </source>
</evidence>
<dbReference type="GO" id="GO:0003824">
    <property type="term" value="F:catalytic activity"/>
    <property type="evidence" value="ECO:0007669"/>
    <property type="project" value="InterPro"/>
</dbReference>
<dbReference type="AlphaFoldDB" id="A0A1D8TSW7"/>
<dbReference type="STRING" id="1458985.BJP34_16095"/>